<dbReference type="InterPro" id="IPR003362">
    <property type="entry name" value="Bact_transf"/>
</dbReference>
<dbReference type="GO" id="GO:0016780">
    <property type="term" value="F:phosphotransferase activity, for other substituted phosphate groups"/>
    <property type="evidence" value="ECO:0007669"/>
    <property type="project" value="TreeGrafter"/>
</dbReference>
<keyword evidence="4 6" id="KW-1133">Transmembrane helix</keyword>
<keyword evidence="2" id="KW-0808">Transferase</keyword>
<feature type="transmembrane region" description="Helical" evidence="6">
    <location>
        <begin position="77"/>
        <end position="98"/>
    </location>
</feature>
<organism evidence="8">
    <name type="scientific">uncultured organism</name>
    <dbReference type="NCBI Taxonomy" id="155900"/>
    <lineage>
        <taxon>unclassified sequences</taxon>
        <taxon>environmental samples</taxon>
    </lineage>
</organism>
<dbReference type="PANTHER" id="PTHR30576">
    <property type="entry name" value="COLANIC BIOSYNTHESIS UDP-GLUCOSE LIPID CARRIER TRANSFERASE"/>
    <property type="match status" value="1"/>
</dbReference>
<comment type="subcellular location">
    <subcellularLocation>
        <location evidence="1">Membrane</location>
        <topology evidence="1">Multi-pass membrane protein</topology>
    </subcellularLocation>
</comment>
<dbReference type="Pfam" id="PF02397">
    <property type="entry name" value="Bac_transf"/>
    <property type="match status" value="1"/>
</dbReference>
<evidence type="ECO:0000256" key="3">
    <source>
        <dbReference type="ARBA" id="ARBA00022692"/>
    </source>
</evidence>
<sequence>MKRISSHYYYRIFLALPLLEGLVVAAALLLAGRMLTGGGDLVSGAFPAGVAGVLAVLGMTTTGLYNYRLRDRFGGVMVRALLAFAGAALLAAALYYLLLGPGLDMTVLAWSWALAFSLVLVLRAGYFRWLGAEGIKRRVLILGAGRRAQPLSRLRRRTDLLGLRVVGFVALPSDESRIVEPVRLVELDRALPEWVAANGIDEIVVALDERRRGLGGRGMDVEALLACRTQGVAVTDVASFVERETGKLQLEALDPSWLVFSPGFIAQRGSDLVKRGFDLTVSALVLLLAGPLLLLAVLAIKLEDGWHAPVLYRQARVGQGGHAFDVLKLRSMTTDAERPGEARWAQRDDPRVTRVGRVLRRYRIDELPQIWNIARGEMSFVGPRPERPAFVEQLAERLPYYRVRHVVRPGLTGWAQINYAYAASEEDAFEKLRYDLFYIKNRSLRLDLTILLQTAEAVFCGRGVR</sequence>
<evidence type="ECO:0000256" key="5">
    <source>
        <dbReference type="ARBA" id="ARBA00023136"/>
    </source>
</evidence>
<evidence type="ECO:0000259" key="7">
    <source>
        <dbReference type="Pfam" id="PF02397"/>
    </source>
</evidence>
<dbReference type="InterPro" id="IPR017464">
    <property type="entry name" value="Sugar_tfrase_EpsB_2"/>
</dbReference>
<evidence type="ECO:0000256" key="4">
    <source>
        <dbReference type="ARBA" id="ARBA00022989"/>
    </source>
</evidence>
<dbReference type="Gene3D" id="3.40.50.720">
    <property type="entry name" value="NAD(P)-binding Rossmann-like Domain"/>
    <property type="match status" value="1"/>
</dbReference>
<gene>
    <name evidence="8" type="ORF">KBTEX_02591</name>
</gene>
<dbReference type="EMBL" id="MN079133">
    <property type="protein sequence ID" value="QEA06260.1"/>
    <property type="molecule type" value="Genomic_DNA"/>
</dbReference>
<feature type="transmembrane region" description="Helical" evidence="6">
    <location>
        <begin position="44"/>
        <end position="65"/>
    </location>
</feature>
<keyword evidence="3 6" id="KW-0812">Transmembrane</keyword>
<dbReference type="PANTHER" id="PTHR30576:SF0">
    <property type="entry name" value="UNDECAPRENYL-PHOSPHATE N-ACETYLGALACTOSAMINYL 1-PHOSPHATE TRANSFERASE-RELATED"/>
    <property type="match status" value="1"/>
</dbReference>
<protein>
    <recommendedName>
        <fullName evidence="7">Bacterial sugar transferase domain-containing protein</fullName>
    </recommendedName>
</protein>
<keyword evidence="5 6" id="KW-0472">Membrane</keyword>
<feature type="transmembrane region" description="Helical" evidence="6">
    <location>
        <begin position="277"/>
        <end position="300"/>
    </location>
</feature>
<accession>A0A5B8RBT4</accession>
<feature type="transmembrane region" description="Helical" evidence="6">
    <location>
        <begin position="110"/>
        <end position="130"/>
    </location>
</feature>
<evidence type="ECO:0000313" key="8">
    <source>
        <dbReference type="EMBL" id="QEA06260.1"/>
    </source>
</evidence>
<dbReference type="GO" id="GO:0016020">
    <property type="term" value="C:membrane"/>
    <property type="evidence" value="ECO:0007669"/>
    <property type="project" value="UniProtKB-SubCell"/>
</dbReference>
<reference evidence="8" key="1">
    <citation type="submission" date="2019-06" db="EMBL/GenBank/DDBJ databases">
        <authorList>
            <person name="Murdoch R.W."/>
            <person name="Fathepure B."/>
        </authorList>
    </citation>
    <scope>NUCLEOTIDE SEQUENCE</scope>
</reference>
<proteinExistence type="predicted"/>
<dbReference type="InterPro" id="IPR017475">
    <property type="entry name" value="EPS_sugar_tfrase"/>
</dbReference>
<dbReference type="NCBIfam" id="TIGR03025">
    <property type="entry name" value="EPS_sugtrans"/>
    <property type="match status" value="1"/>
</dbReference>
<evidence type="ECO:0000256" key="6">
    <source>
        <dbReference type="SAM" id="Phobius"/>
    </source>
</evidence>
<feature type="transmembrane region" description="Helical" evidence="6">
    <location>
        <begin position="12"/>
        <end position="32"/>
    </location>
</feature>
<name>A0A5B8RBT4_9ZZZZ</name>
<evidence type="ECO:0000256" key="2">
    <source>
        <dbReference type="ARBA" id="ARBA00022679"/>
    </source>
</evidence>
<feature type="domain" description="Bacterial sugar transferase" evidence="7">
    <location>
        <begin position="274"/>
        <end position="459"/>
    </location>
</feature>
<dbReference type="NCBIfam" id="TIGR03013">
    <property type="entry name" value="EpsB_2"/>
    <property type="match status" value="1"/>
</dbReference>
<evidence type="ECO:0000256" key="1">
    <source>
        <dbReference type="ARBA" id="ARBA00004141"/>
    </source>
</evidence>
<dbReference type="AlphaFoldDB" id="A0A5B8RBT4"/>